<accession>A0ABP4NP92</accession>
<gene>
    <name evidence="3" type="ORF">GCM10009827_102220</name>
</gene>
<comment type="caution">
    <text evidence="3">The sequence shown here is derived from an EMBL/GenBank/DDBJ whole genome shotgun (WGS) entry which is preliminary data.</text>
</comment>
<feature type="compositionally biased region" description="Low complexity" evidence="1">
    <location>
        <begin position="278"/>
        <end position="288"/>
    </location>
</feature>
<keyword evidence="2" id="KW-0812">Transmembrane</keyword>
<feature type="transmembrane region" description="Helical" evidence="2">
    <location>
        <begin position="35"/>
        <end position="52"/>
    </location>
</feature>
<keyword evidence="4" id="KW-1185">Reference proteome</keyword>
<keyword evidence="2" id="KW-1133">Transmembrane helix</keyword>
<feature type="transmembrane region" description="Helical" evidence="2">
    <location>
        <begin position="59"/>
        <end position="78"/>
    </location>
</feature>
<sequence>MLWQDPAVRLSLLVSMFAVTGVLAVSAAALSATQVSLRCTAAALVVLAVLAVRWSRSRWAPAAGCLLFAVAALVRDAAVDDTGQDAGWFGYGPSQTVALQAMLDAAGRAYRSESIATLVQLGAVVLLVAAVLGLPRAHRRVRVVATTVAAVVVGVGVLAGLWFDVDLDEMAGVARCAWPGPLAVAAALGLLLLAGRREDRRWLVAAGAGLVAVQAAVTQSDLTGAWLTVAALTDALCGDAYTAIAWGTAVDEGVEYGPALTAALTIAGPALIVLGTPRAGTRTAGGDDTPPPPATGGDDAAPPPATGGDEGQPPAPDGKD</sequence>
<evidence type="ECO:0000256" key="1">
    <source>
        <dbReference type="SAM" id="MobiDB-lite"/>
    </source>
</evidence>
<proteinExistence type="predicted"/>
<protein>
    <recommendedName>
        <fullName evidence="5">Integral membrane protein</fullName>
    </recommendedName>
</protein>
<feature type="transmembrane region" description="Helical" evidence="2">
    <location>
        <begin position="7"/>
        <end position="29"/>
    </location>
</feature>
<evidence type="ECO:0000256" key="2">
    <source>
        <dbReference type="SAM" id="Phobius"/>
    </source>
</evidence>
<keyword evidence="2" id="KW-0472">Membrane</keyword>
<feature type="transmembrane region" description="Helical" evidence="2">
    <location>
        <begin position="115"/>
        <end position="134"/>
    </location>
</feature>
<evidence type="ECO:0000313" key="4">
    <source>
        <dbReference type="Proteomes" id="UP001501470"/>
    </source>
</evidence>
<feature type="region of interest" description="Disordered" evidence="1">
    <location>
        <begin position="278"/>
        <end position="320"/>
    </location>
</feature>
<evidence type="ECO:0000313" key="3">
    <source>
        <dbReference type="EMBL" id="GAA1564179.1"/>
    </source>
</evidence>
<feature type="transmembrane region" description="Helical" evidence="2">
    <location>
        <begin position="178"/>
        <end position="195"/>
    </location>
</feature>
<organism evidence="3 4">
    <name type="scientific">Dactylosporangium maewongense</name>
    <dbReference type="NCBI Taxonomy" id="634393"/>
    <lineage>
        <taxon>Bacteria</taxon>
        <taxon>Bacillati</taxon>
        <taxon>Actinomycetota</taxon>
        <taxon>Actinomycetes</taxon>
        <taxon>Micromonosporales</taxon>
        <taxon>Micromonosporaceae</taxon>
        <taxon>Dactylosporangium</taxon>
    </lineage>
</organism>
<evidence type="ECO:0008006" key="5">
    <source>
        <dbReference type="Google" id="ProtNLM"/>
    </source>
</evidence>
<dbReference type="EMBL" id="BAAAQD010000034">
    <property type="protein sequence ID" value="GAA1564179.1"/>
    <property type="molecule type" value="Genomic_DNA"/>
</dbReference>
<feature type="transmembrane region" description="Helical" evidence="2">
    <location>
        <begin position="141"/>
        <end position="163"/>
    </location>
</feature>
<name>A0ABP4NP92_9ACTN</name>
<reference evidence="4" key="1">
    <citation type="journal article" date="2019" name="Int. J. Syst. Evol. Microbiol.">
        <title>The Global Catalogue of Microorganisms (GCM) 10K type strain sequencing project: providing services to taxonomists for standard genome sequencing and annotation.</title>
        <authorList>
            <consortium name="The Broad Institute Genomics Platform"/>
            <consortium name="The Broad Institute Genome Sequencing Center for Infectious Disease"/>
            <person name="Wu L."/>
            <person name="Ma J."/>
        </authorList>
    </citation>
    <scope>NUCLEOTIDE SEQUENCE [LARGE SCALE GENOMIC DNA]</scope>
    <source>
        <strain evidence="4">JCM 15933</strain>
    </source>
</reference>
<dbReference type="Proteomes" id="UP001501470">
    <property type="component" value="Unassembled WGS sequence"/>
</dbReference>